<proteinExistence type="predicted"/>
<evidence type="ECO:0000313" key="2">
    <source>
        <dbReference type="Proteomes" id="UP000590749"/>
    </source>
</evidence>
<name>A0A7W5ARE6_9ACTN</name>
<gene>
    <name evidence="1" type="ORF">FHR83_008578</name>
</gene>
<dbReference type="EMBL" id="JACHXF010000029">
    <property type="protein sequence ID" value="MBB3100852.1"/>
    <property type="molecule type" value="Genomic_DNA"/>
</dbReference>
<organism evidence="1 2">
    <name type="scientific">Actinoplanes campanulatus</name>
    <dbReference type="NCBI Taxonomy" id="113559"/>
    <lineage>
        <taxon>Bacteria</taxon>
        <taxon>Bacillati</taxon>
        <taxon>Actinomycetota</taxon>
        <taxon>Actinomycetes</taxon>
        <taxon>Micromonosporales</taxon>
        <taxon>Micromonosporaceae</taxon>
        <taxon>Actinoplanes</taxon>
    </lineage>
</organism>
<comment type="caution">
    <text evidence="1">The sequence shown here is derived from an EMBL/GenBank/DDBJ whole genome shotgun (WGS) entry which is preliminary data.</text>
</comment>
<dbReference type="AlphaFoldDB" id="A0A7W5ARE6"/>
<evidence type="ECO:0000313" key="1">
    <source>
        <dbReference type="EMBL" id="MBB3100852.1"/>
    </source>
</evidence>
<keyword evidence="2" id="KW-1185">Reference proteome</keyword>
<protein>
    <submittedName>
        <fullName evidence="1">Uncharacterized protein</fullName>
    </submittedName>
</protein>
<dbReference type="Proteomes" id="UP000590749">
    <property type="component" value="Unassembled WGS sequence"/>
</dbReference>
<sequence>MSDFDILCHDIPCYICFAHIRADSAFYSPGAFVGWREHTSLVCRRAGAVVGTVLLPAVTVAAAARKP</sequence>
<accession>A0A7W5ARE6</accession>
<reference evidence="1 2" key="1">
    <citation type="submission" date="2020-08" db="EMBL/GenBank/DDBJ databases">
        <title>Genomic Encyclopedia of Type Strains, Phase III (KMG-III): the genomes of soil and plant-associated and newly described type strains.</title>
        <authorList>
            <person name="Whitman W."/>
        </authorList>
    </citation>
    <scope>NUCLEOTIDE SEQUENCE [LARGE SCALE GENOMIC DNA]</scope>
    <source>
        <strain evidence="1 2">CECT 3287</strain>
    </source>
</reference>